<gene>
    <name evidence="3" type="ORF">H0484_13895</name>
</gene>
<sequence>MIYAHSIPVLMYHHVSPAGGFISVTPENFDSQLAWLAQHGYRALTTDEFADHLSGRRLAPARSVLITFDDGYLDNWIYAYPLLKRHGYHATFFVVTGQLGEGPVRTEMPAHDTVSHQECEARIAQGQADSVMLRWSEVKAMRDGGYAEFHSHSHTHTRWDRVEAANKNQRMREELEQSREAFLAHFGEASEHLCWPQGYFDADYQRIAQEAGFRYLYTTEPFGQNLVGGDASHIYRFAVRNTHGASVGRRIQVGQGRVVGPLFHAWKRWRRAAKRS</sequence>
<dbReference type="PROSITE" id="PS51677">
    <property type="entry name" value="NODB"/>
    <property type="match status" value="1"/>
</dbReference>
<dbReference type="Pfam" id="PF01522">
    <property type="entry name" value="Polysacc_deac_1"/>
    <property type="match status" value="1"/>
</dbReference>
<evidence type="ECO:0000256" key="1">
    <source>
        <dbReference type="ARBA" id="ARBA00022729"/>
    </source>
</evidence>
<dbReference type="InterPro" id="IPR002509">
    <property type="entry name" value="NODB_dom"/>
</dbReference>
<protein>
    <submittedName>
        <fullName evidence="3">Polysaccharide deacetylase family protein</fullName>
    </submittedName>
</protein>
<dbReference type="RefSeq" id="WP_226955250.1">
    <property type="nucleotide sequence ID" value="NZ_JACDXW010000009.1"/>
</dbReference>
<evidence type="ECO:0000259" key="2">
    <source>
        <dbReference type="PROSITE" id="PS51677"/>
    </source>
</evidence>
<dbReference type="CDD" id="cd10969">
    <property type="entry name" value="CE4_Ecf1_like_5s"/>
    <property type="match status" value="1"/>
</dbReference>
<evidence type="ECO:0000313" key="3">
    <source>
        <dbReference type="EMBL" id="MCB5364836.1"/>
    </source>
</evidence>
<feature type="domain" description="NodB homology" evidence="2">
    <location>
        <begin position="62"/>
        <end position="276"/>
    </location>
</feature>
<dbReference type="Gene3D" id="3.20.20.370">
    <property type="entry name" value="Glycoside hydrolase/deacetylase"/>
    <property type="match status" value="1"/>
</dbReference>
<accession>A0ABS8CFK9</accession>
<evidence type="ECO:0000313" key="4">
    <source>
        <dbReference type="Proteomes" id="UP000776983"/>
    </source>
</evidence>
<comment type="caution">
    <text evidence="3">The sequence shown here is derived from an EMBL/GenBank/DDBJ whole genome shotgun (WGS) entry which is preliminary data.</text>
</comment>
<keyword evidence="1" id="KW-0732">Signal</keyword>
<reference evidence="3 4" key="1">
    <citation type="submission" date="2020-07" db="EMBL/GenBank/DDBJ databases">
        <title>Pusillimonas sp. nov., isolated from poultry manure in Taiwan.</title>
        <authorList>
            <person name="Lin S.-Y."/>
            <person name="Tang Y.-S."/>
            <person name="Young C.-C."/>
        </authorList>
    </citation>
    <scope>NUCLEOTIDE SEQUENCE [LARGE SCALE GENOMIC DNA]</scope>
    <source>
        <strain evidence="3 4">CC-YST705</strain>
    </source>
</reference>
<organism evidence="3 4">
    <name type="scientific">Mesopusillimonas faecipullorum</name>
    <dbReference type="NCBI Taxonomy" id="2755040"/>
    <lineage>
        <taxon>Bacteria</taxon>
        <taxon>Pseudomonadati</taxon>
        <taxon>Pseudomonadota</taxon>
        <taxon>Betaproteobacteria</taxon>
        <taxon>Burkholderiales</taxon>
        <taxon>Alcaligenaceae</taxon>
        <taxon>Mesopusillimonas</taxon>
    </lineage>
</organism>
<proteinExistence type="predicted"/>
<dbReference type="SUPFAM" id="SSF88713">
    <property type="entry name" value="Glycoside hydrolase/deacetylase"/>
    <property type="match status" value="1"/>
</dbReference>
<dbReference type="InterPro" id="IPR051398">
    <property type="entry name" value="Polysacch_Deacetylase"/>
</dbReference>
<dbReference type="PANTHER" id="PTHR34216">
    <property type="match status" value="1"/>
</dbReference>
<dbReference type="Proteomes" id="UP000776983">
    <property type="component" value="Unassembled WGS sequence"/>
</dbReference>
<name>A0ABS8CFK9_9BURK</name>
<dbReference type="InterPro" id="IPR011330">
    <property type="entry name" value="Glyco_hydro/deAcase_b/a-brl"/>
</dbReference>
<dbReference type="PANTHER" id="PTHR34216:SF13">
    <property type="entry name" value="XYLANASE_CHITIN DEACETYLASE"/>
    <property type="match status" value="1"/>
</dbReference>
<dbReference type="EMBL" id="JACDXW010000009">
    <property type="protein sequence ID" value="MCB5364836.1"/>
    <property type="molecule type" value="Genomic_DNA"/>
</dbReference>
<keyword evidence="4" id="KW-1185">Reference proteome</keyword>